<dbReference type="EMBL" id="JAAOZC010000001">
    <property type="protein sequence ID" value="NIJ07141.1"/>
    <property type="molecule type" value="Genomic_DNA"/>
</dbReference>
<dbReference type="RefSeq" id="WP_167071947.1">
    <property type="nucleotide sequence ID" value="NZ_JAAOZC010000001.1"/>
</dbReference>
<evidence type="ECO:0000259" key="3">
    <source>
        <dbReference type="PROSITE" id="PS51186"/>
    </source>
</evidence>
<evidence type="ECO:0000313" key="4">
    <source>
        <dbReference type="EMBL" id="NIJ07141.1"/>
    </source>
</evidence>
<dbReference type="Gene3D" id="3.40.630.30">
    <property type="match status" value="1"/>
</dbReference>
<evidence type="ECO:0000256" key="2">
    <source>
        <dbReference type="ARBA" id="ARBA00023315"/>
    </source>
</evidence>
<reference evidence="4 5" key="1">
    <citation type="submission" date="2020-03" db="EMBL/GenBank/DDBJ databases">
        <title>Genomic Encyclopedia of Type Strains, Phase III (KMG-III): the genomes of soil and plant-associated and newly described type strains.</title>
        <authorList>
            <person name="Whitman W."/>
        </authorList>
    </citation>
    <scope>NUCLEOTIDE SEQUENCE [LARGE SCALE GENOMIC DNA]</scope>
    <source>
        <strain evidence="4 5">CECT 8804</strain>
    </source>
</reference>
<organism evidence="4 5">
    <name type="scientific">Sphingomonas vulcanisoli</name>
    <dbReference type="NCBI Taxonomy" id="1658060"/>
    <lineage>
        <taxon>Bacteria</taxon>
        <taxon>Pseudomonadati</taxon>
        <taxon>Pseudomonadota</taxon>
        <taxon>Alphaproteobacteria</taxon>
        <taxon>Sphingomonadales</taxon>
        <taxon>Sphingomonadaceae</taxon>
        <taxon>Sphingomonas</taxon>
    </lineage>
</organism>
<dbReference type="InterPro" id="IPR000182">
    <property type="entry name" value="GNAT_dom"/>
</dbReference>
<sequence>MRIAPGDLDDPRVRAMIAAHQTRAIAETGRGSAHALDVDGLRAPDIQLWTIWEGDTLAGVGALRSLKPELGELKSMYSSPEFRGQGYARAMLAHLVERARAAGHGRVSLETGSWDYFIPARGLYAAAGFEVCGPFGDYRPDPNSVFMTRAIAPSV</sequence>
<dbReference type="SUPFAM" id="SSF55729">
    <property type="entry name" value="Acyl-CoA N-acyltransferases (Nat)"/>
    <property type="match status" value="1"/>
</dbReference>
<dbReference type="CDD" id="cd04301">
    <property type="entry name" value="NAT_SF"/>
    <property type="match status" value="1"/>
</dbReference>
<proteinExistence type="predicted"/>
<dbReference type="PANTHER" id="PTHR43877">
    <property type="entry name" value="AMINOALKYLPHOSPHONATE N-ACETYLTRANSFERASE-RELATED-RELATED"/>
    <property type="match status" value="1"/>
</dbReference>
<evidence type="ECO:0000313" key="5">
    <source>
        <dbReference type="Proteomes" id="UP000727456"/>
    </source>
</evidence>
<dbReference type="PANTHER" id="PTHR43877:SF5">
    <property type="entry name" value="BLL8307 PROTEIN"/>
    <property type="match status" value="1"/>
</dbReference>
<keyword evidence="1 4" id="KW-0808">Transferase</keyword>
<keyword evidence="2 4" id="KW-0012">Acyltransferase</keyword>
<feature type="domain" description="N-acetyltransferase" evidence="3">
    <location>
        <begin position="1"/>
        <end position="152"/>
    </location>
</feature>
<accession>A0ABX0TNP2</accession>
<dbReference type="Proteomes" id="UP000727456">
    <property type="component" value="Unassembled WGS sequence"/>
</dbReference>
<dbReference type="Pfam" id="PF00583">
    <property type="entry name" value="Acetyltransf_1"/>
    <property type="match status" value="1"/>
</dbReference>
<name>A0ABX0TNP2_9SPHN</name>
<dbReference type="PROSITE" id="PS51186">
    <property type="entry name" value="GNAT"/>
    <property type="match status" value="1"/>
</dbReference>
<dbReference type="EC" id="2.3.1.-" evidence="4"/>
<evidence type="ECO:0000256" key="1">
    <source>
        <dbReference type="ARBA" id="ARBA00022679"/>
    </source>
</evidence>
<protein>
    <submittedName>
        <fullName evidence="4">Acetyltransferase</fullName>
        <ecNumber evidence="4">2.3.1.-</ecNumber>
    </submittedName>
</protein>
<dbReference type="InterPro" id="IPR050832">
    <property type="entry name" value="Bact_Acetyltransf"/>
</dbReference>
<dbReference type="InterPro" id="IPR016181">
    <property type="entry name" value="Acyl_CoA_acyltransferase"/>
</dbReference>
<gene>
    <name evidence="4" type="ORF">FHS31_000723</name>
</gene>
<comment type="caution">
    <text evidence="4">The sequence shown here is derived from an EMBL/GenBank/DDBJ whole genome shotgun (WGS) entry which is preliminary data.</text>
</comment>
<dbReference type="GO" id="GO:0016746">
    <property type="term" value="F:acyltransferase activity"/>
    <property type="evidence" value="ECO:0007669"/>
    <property type="project" value="UniProtKB-KW"/>
</dbReference>
<keyword evidence="5" id="KW-1185">Reference proteome</keyword>